<gene>
    <name evidence="10 11" type="primary">pckA</name>
    <name evidence="11" type="ORF">G4Y79_17960</name>
</gene>
<comment type="function">
    <text evidence="10">Involved in the gluconeogenesis. Catalyzes the conversion of oxaloacetate (OAA) to phosphoenolpyruvate (PEP) through direct phosphoryl transfer between the nucleoside triphosphate and OAA.</text>
</comment>
<feature type="binding site" evidence="10">
    <location>
        <position position="291"/>
    </location>
    <ligand>
        <name>ATP</name>
        <dbReference type="ChEBI" id="CHEBI:30616"/>
    </ligand>
</feature>
<feature type="binding site" evidence="10">
    <location>
        <begin position="242"/>
        <end position="250"/>
    </location>
    <ligand>
        <name>ATP</name>
        <dbReference type="ChEBI" id="CHEBI:30616"/>
    </ligand>
</feature>
<evidence type="ECO:0000256" key="9">
    <source>
        <dbReference type="ARBA" id="ARBA00047371"/>
    </source>
</evidence>
<feature type="binding site" evidence="10">
    <location>
        <position position="65"/>
    </location>
    <ligand>
        <name>substrate</name>
    </ligand>
</feature>
<dbReference type="InterPro" id="IPR001272">
    <property type="entry name" value="PEP_carboxykinase_ATP"/>
</dbReference>
<comment type="caution">
    <text evidence="10">Lacks conserved residue(s) required for the propagation of feature annotation.</text>
</comment>
<dbReference type="InterPro" id="IPR015994">
    <property type="entry name" value="PEPCK_ATP_CS"/>
</dbReference>
<dbReference type="NCBIfam" id="TIGR00224">
    <property type="entry name" value="pckA"/>
    <property type="match status" value="1"/>
</dbReference>
<dbReference type="PROSITE" id="PS00532">
    <property type="entry name" value="PEPCK_ATP"/>
    <property type="match status" value="1"/>
</dbReference>
<evidence type="ECO:0000256" key="2">
    <source>
        <dbReference type="ARBA" id="ARBA00006052"/>
    </source>
</evidence>
<evidence type="ECO:0000313" key="12">
    <source>
        <dbReference type="Proteomes" id="UP000594468"/>
    </source>
</evidence>
<evidence type="ECO:0000256" key="6">
    <source>
        <dbReference type="ARBA" id="ARBA00022793"/>
    </source>
</evidence>
<keyword evidence="8 10" id="KW-0456">Lyase</keyword>
<dbReference type="GO" id="GO:0046872">
    <property type="term" value="F:metal ion binding"/>
    <property type="evidence" value="ECO:0007669"/>
    <property type="project" value="UniProtKB-KW"/>
</dbReference>
<feature type="binding site" evidence="10">
    <location>
        <position position="328"/>
    </location>
    <ligand>
        <name>substrate</name>
    </ligand>
</feature>
<dbReference type="GO" id="GO:0004612">
    <property type="term" value="F:phosphoenolpyruvate carboxykinase (ATP) activity"/>
    <property type="evidence" value="ECO:0007669"/>
    <property type="project" value="UniProtKB-UniRule"/>
</dbReference>
<name>A0A7S8E741_9CHLR</name>
<keyword evidence="10" id="KW-0464">Manganese</keyword>
<comment type="similarity">
    <text evidence="2 10">Belongs to the phosphoenolpyruvate carboxykinase (ATP) family.</text>
</comment>
<feature type="binding site" evidence="10">
    <location>
        <position position="201"/>
    </location>
    <ligand>
        <name>substrate</name>
    </ligand>
</feature>
<dbReference type="NCBIfam" id="NF006820">
    <property type="entry name" value="PRK09344.1-2"/>
    <property type="match status" value="1"/>
</dbReference>
<dbReference type="HAMAP" id="MF_00453">
    <property type="entry name" value="PEPCK_ATP"/>
    <property type="match status" value="1"/>
</dbReference>
<keyword evidence="11" id="KW-0418">Kinase</keyword>
<dbReference type="KEGG" id="pmet:G4Y79_17960"/>
<dbReference type="SUPFAM" id="SSF68923">
    <property type="entry name" value="PEP carboxykinase N-terminal domain"/>
    <property type="match status" value="1"/>
</dbReference>
<evidence type="ECO:0000256" key="7">
    <source>
        <dbReference type="ARBA" id="ARBA00022840"/>
    </source>
</evidence>
<accession>A0A7S8E741</accession>
<evidence type="ECO:0000313" key="11">
    <source>
        <dbReference type="EMBL" id="QPC81560.1"/>
    </source>
</evidence>
<keyword evidence="12" id="KW-1185">Reference proteome</keyword>
<evidence type="ECO:0000256" key="10">
    <source>
        <dbReference type="HAMAP-Rule" id="MF_00453"/>
    </source>
</evidence>
<evidence type="ECO:0000256" key="8">
    <source>
        <dbReference type="ARBA" id="ARBA00023239"/>
    </source>
</evidence>
<keyword evidence="4 10" id="KW-0312">Gluconeogenesis</keyword>
<dbReference type="PIRSF" id="PIRSF006294">
    <property type="entry name" value="PEP_crbxkin"/>
    <property type="match status" value="1"/>
</dbReference>
<keyword evidence="10" id="KW-0963">Cytoplasm</keyword>
<dbReference type="Gene3D" id="3.40.449.10">
    <property type="entry name" value="Phosphoenolpyruvate Carboxykinase, domain 1"/>
    <property type="match status" value="1"/>
</dbReference>
<feature type="binding site" evidence="10">
    <location>
        <position position="263"/>
    </location>
    <ligand>
        <name>Mn(2+)</name>
        <dbReference type="ChEBI" id="CHEBI:29035"/>
    </ligand>
</feature>
<evidence type="ECO:0000256" key="3">
    <source>
        <dbReference type="ARBA" id="ARBA00012363"/>
    </source>
</evidence>
<comment type="pathway">
    <text evidence="1 10">Carbohydrate biosynthesis; gluconeogenesis.</text>
</comment>
<dbReference type="GO" id="GO:0016301">
    <property type="term" value="F:kinase activity"/>
    <property type="evidence" value="ECO:0007669"/>
    <property type="project" value="UniProtKB-KW"/>
</dbReference>
<dbReference type="EMBL" id="CP062983">
    <property type="protein sequence ID" value="QPC81560.1"/>
    <property type="molecule type" value="Genomic_DNA"/>
</dbReference>
<feature type="binding site" evidence="10">
    <location>
        <position position="207"/>
    </location>
    <ligand>
        <name>substrate</name>
    </ligand>
</feature>
<comment type="subcellular location">
    <subcellularLocation>
        <location evidence="10">Cytoplasm</location>
    </subcellularLocation>
</comment>
<evidence type="ECO:0000256" key="4">
    <source>
        <dbReference type="ARBA" id="ARBA00022432"/>
    </source>
</evidence>
<keyword evidence="11" id="KW-0808">Transferase</keyword>
<organism evidence="11 12">
    <name type="scientific">Phototrophicus methaneseepsis</name>
    <dbReference type="NCBI Taxonomy" id="2710758"/>
    <lineage>
        <taxon>Bacteria</taxon>
        <taxon>Bacillati</taxon>
        <taxon>Chloroflexota</taxon>
        <taxon>Candidatus Thermofontia</taxon>
        <taxon>Phototrophicales</taxon>
        <taxon>Phototrophicaceae</taxon>
        <taxon>Phototrophicus</taxon>
    </lineage>
</organism>
<sequence>MYAKPHVHSEIGLEEVGLKSADVKNVQIHWNLNPAELYEQAIRNGEAELTKDGAIRVLTGQYTGRSPKDKFFVEQSPSKEKIWWGAINQACSPELFSHMHGKVLEHLSHARNLYVHDAFCGTDERYRLPIRVISEVAYHALFSWNMFVRATKEELVNHKPQFTVLAAPSLIARPDVDGTRTGTYIGVNIEERLIVIVGSMYSGEVKKGIFSIMNYLLPERGVFPMHCSANMGQDGSTAVFFGLSGTGKTTLSADPERILIGDDEHGWSDEGVFNFEGGSYAKTINLSPEQEPLIYATTKMFGTVLENVPLEEDRSPDFADTTYTENTRCAYPLNYIPNASEDGKGGVPKNVVFLTADAFGVLPPISKLSPEQAMYHFISGYTAKVAGTERGITEPQATFSTCFGGPFMPLHPTVYAELLAQKIKESGASVWLVNTGWTGGPYGTGSRMKLSYTRRMVNAALNGELDDVDYTEEQFFGLMIPNSVPGVPSEILNPRATWSEGSAYDAKALELAGMFRKNFEKFADQASEDILAGGPKA</sequence>
<dbReference type="Proteomes" id="UP000594468">
    <property type="component" value="Chromosome"/>
</dbReference>
<feature type="binding site" evidence="10">
    <location>
        <position position="207"/>
    </location>
    <ligand>
        <name>ATP</name>
        <dbReference type="ChEBI" id="CHEBI:30616"/>
    </ligand>
</feature>
<dbReference type="RefSeq" id="WP_195169632.1">
    <property type="nucleotide sequence ID" value="NZ_CP062983.1"/>
</dbReference>
<dbReference type="Gene3D" id="3.90.228.20">
    <property type="match status" value="1"/>
</dbReference>
<evidence type="ECO:0000256" key="1">
    <source>
        <dbReference type="ARBA" id="ARBA00004742"/>
    </source>
</evidence>
<keyword evidence="7 10" id="KW-0067">ATP-binding</keyword>
<dbReference type="NCBIfam" id="NF006821">
    <property type="entry name" value="PRK09344.1-3"/>
    <property type="match status" value="1"/>
</dbReference>
<dbReference type="EC" id="4.1.1.49" evidence="3 10"/>
<proteinExistence type="inferred from homology"/>
<dbReference type="InterPro" id="IPR013035">
    <property type="entry name" value="PEP_carboxykinase_C"/>
</dbReference>
<dbReference type="Gene3D" id="2.170.8.10">
    <property type="entry name" value="Phosphoenolpyruvate Carboxykinase, domain 2"/>
    <property type="match status" value="1"/>
</dbReference>
<dbReference type="AlphaFoldDB" id="A0A7S8E741"/>
<keyword evidence="10" id="KW-0479">Metal-binding</keyword>
<comment type="catalytic activity">
    <reaction evidence="9 10">
        <text>oxaloacetate + ATP = phosphoenolpyruvate + ADP + CO2</text>
        <dbReference type="Rhea" id="RHEA:18617"/>
        <dbReference type="ChEBI" id="CHEBI:16452"/>
        <dbReference type="ChEBI" id="CHEBI:16526"/>
        <dbReference type="ChEBI" id="CHEBI:30616"/>
        <dbReference type="ChEBI" id="CHEBI:58702"/>
        <dbReference type="ChEBI" id="CHEBI:456216"/>
        <dbReference type="EC" id="4.1.1.49"/>
    </reaction>
</comment>
<dbReference type="Pfam" id="PF01293">
    <property type="entry name" value="PEPCK_ATP"/>
    <property type="match status" value="1"/>
</dbReference>
<keyword evidence="11" id="KW-0670">Pyruvate</keyword>
<keyword evidence="5 10" id="KW-0547">Nucleotide-binding</keyword>
<dbReference type="UniPathway" id="UPA00138"/>
<dbReference type="CDD" id="cd00484">
    <property type="entry name" value="PEPCK_ATP"/>
    <property type="match status" value="1"/>
</dbReference>
<dbReference type="InterPro" id="IPR008210">
    <property type="entry name" value="PEP_carboxykinase_N"/>
</dbReference>
<dbReference type="SUPFAM" id="SSF53795">
    <property type="entry name" value="PEP carboxykinase-like"/>
    <property type="match status" value="1"/>
</dbReference>
<dbReference type="GO" id="GO:0006094">
    <property type="term" value="P:gluconeogenesis"/>
    <property type="evidence" value="ECO:0007669"/>
    <property type="project" value="UniProtKB-UniRule"/>
</dbReference>
<dbReference type="PANTHER" id="PTHR30031:SF0">
    <property type="entry name" value="PHOSPHOENOLPYRUVATE CARBOXYKINASE (ATP)"/>
    <property type="match status" value="1"/>
</dbReference>
<protein>
    <recommendedName>
        <fullName evidence="3 10">Phosphoenolpyruvate carboxykinase (ATP)</fullName>
        <shortName evidence="10">PCK</shortName>
        <shortName evidence="10">PEP carboxykinase</shortName>
        <shortName evidence="10">PEPCK</shortName>
        <ecNumber evidence="3 10">4.1.1.49</ecNumber>
    </recommendedName>
</protein>
<feature type="binding site" evidence="10">
    <location>
        <position position="226"/>
    </location>
    <ligand>
        <name>Mn(2+)</name>
        <dbReference type="ChEBI" id="CHEBI:29035"/>
    </ligand>
</feature>
<reference evidence="11 12" key="1">
    <citation type="submission" date="2020-02" db="EMBL/GenBank/DDBJ databases">
        <authorList>
            <person name="Zheng R.K."/>
            <person name="Sun C.M."/>
        </authorList>
    </citation>
    <scope>NUCLEOTIDE SEQUENCE [LARGE SCALE GENOMIC DNA]</scope>
    <source>
        <strain evidence="12">rifampicinis</strain>
    </source>
</reference>
<dbReference type="GO" id="GO:0005524">
    <property type="term" value="F:ATP binding"/>
    <property type="evidence" value="ECO:0007669"/>
    <property type="project" value="UniProtKB-UniRule"/>
</dbReference>
<feature type="binding site" evidence="10">
    <location>
        <position position="328"/>
    </location>
    <ligand>
        <name>ATP</name>
        <dbReference type="ChEBI" id="CHEBI:30616"/>
    </ligand>
</feature>
<keyword evidence="6 10" id="KW-0210">Decarboxylase</keyword>
<evidence type="ECO:0000256" key="5">
    <source>
        <dbReference type="ARBA" id="ARBA00022741"/>
    </source>
</evidence>
<feature type="binding site" evidence="10">
    <location>
        <position position="453"/>
    </location>
    <ligand>
        <name>ATP</name>
        <dbReference type="ChEBI" id="CHEBI:30616"/>
    </ligand>
</feature>
<feature type="binding site" evidence="10">
    <location>
        <position position="226"/>
    </location>
    <ligand>
        <name>ATP</name>
        <dbReference type="ChEBI" id="CHEBI:30616"/>
    </ligand>
</feature>
<dbReference type="PANTHER" id="PTHR30031">
    <property type="entry name" value="PHOSPHOENOLPYRUVATE CARBOXYKINASE ATP"/>
    <property type="match status" value="1"/>
</dbReference>
<comment type="cofactor">
    <cofactor evidence="10">
        <name>Mn(2+)</name>
        <dbReference type="ChEBI" id="CHEBI:29035"/>
    </cofactor>
    <text evidence="10">Binds 1 Mn(2+) ion per subunit.</text>
</comment>
<dbReference type="GO" id="GO:0005829">
    <property type="term" value="C:cytosol"/>
    <property type="evidence" value="ECO:0007669"/>
    <property type="project" value="TreeGrafter"/>
</dbReference>
<feature type="binding site" evidence="10">
    <location>
        <position position="207"/>
    </location>
    <ligand>
        <name>Mn(2+)</name>
        <dbReference type="ChEBI" id="CHEBI:29035"/>
    </ligand>
</feature>